<protein>
    <submittedName>
        <fullName evidence="1">Uncharacterized protein</fullName>
    </submittedName>
</protein>
<dbReference type="AlphaFoldDB" id="A0A9P6AF47"/>
<dbReference type="EMBL" id="MU129250">
    <property type="protein sequence ID" value="KAF9504210.1"/>
    <property type="molecule type" value="Genomic_DNA"/>
</dbReference>
<dbReference type="Proteomes" id="UP000886523">
    <property type="component" value="Unassembled WGS sequence"/>
</dbReference>
<gene>
    <name evidence="1" type="ORF">BS47DRAFT_1368951</name>
</gene>
<name>A0A9P6AF47_9AGAM</name>
<accession>A0A9P6AF47</accession>
<organism evidence="1 2">
    <name type="scientific">Hydnum rufescens UP504</name>
    <dbReference type="NCBI Taxonomy" id="1448309"/>
    <lineage>
        <taxon>Eukaryota</taxon>
        <taxon>Fungi</taxon>
        <taxon>Dikarya</taxon>
        <taxon>Basidiomycota</taxon>
        <taxon>Agaricomycotina</taxon>
        <taxon>Agaricomycetes</taxon>
        <taxon>Cantharellales</taxon>
        <taxon>Hydnaceae</taxon>
        <taxon>Hydnum</taxon>
    </lineage>
</organism>
<evidence type="ECO:0000313" key="1">
    <source>
        <dbReference type="EMBL" id="KAF9504210.1"/>
    </source>
</evidence>
<keyword evidence="2" id="KW-1185">Reference proteome</keyword>
<sequence length="385" mass="41884">MTKVSQVPLGIGCQGKGVEMEFRVSQAIALAAAPSKSQCNGNAWNEFQYSCCQPHPNTDPSVKQAYNALIQSFGGEDTKEWAVKAARLVAEHEGAMAGAAKQIAQSGGNIAQITSSQKENGNTASPAAHAQNEYQLGSEEMAAWYCSKFNMPTQLADIYWFILVQCLQYQELHEFTEDKALKKPFVKMSMLPWTNLAKILIQHKVCAGLQVPQLQIFLWIRVSELDNWLDGDADDITLITDREGAVILSLQTVRDSMAKKGSEESLGLGVKHSEGDAGLYDTGKPRKLQGASLLGTTGVGHKGKQKKTQSLQQLFQVKMIWQTAPMPYPKPCFTIPPSTVAQLTNVLLFSSGDIEGDPPFPGSFTQPNFNLGTDAELDVLASLTG</sequence>
<comment type="caution">
    <text evidence="1">The sequence shown here is derived from an EMBL/GenBank/DDBJ whole genome shotgun (WGS) entry which is preliminary data.</text>
</comment>
<reference evidence="1" key="1">
    <citation type="journal article" date="2020" name="Nat. Commun.">
        <title>Large-scale genome sequencing of mycorrhizal fungi provides insights into the early evolution of symbiotic traits.</title>
        <authorList>
            <person name="Miyauchi S."/>
            <person name="Kiss E."/>
            <person name="Kuo A."/>
            <person name="Drula E."/>
            <person name="Kohler A."/>
            <person name="Sanchez-Garcia M."/>
            <person name="Morin E."/>
            <person name="Andreopoulos B."/>
            <person name="Barry K.W."/>
            <person name="Bonito G."/>
            <person name="Buee M."/>
            <person name="Carver A."/>
            <person name="Chen C."/>
            <person name="Cichocki N."/>
            <person name="Clum A."/>
            <person name="Culley D."/>
            <person name="Crous P.W."/>
            <person name="Fauchery L."/>
            <person name="Girlanda M."/>
            <person name="Hayes R.D."/>
            <person name="Keri Z."/>
            <person name="LaButti K."/>
            <person name="Lipzen A."/>
            <person name="Lombard V."/>
            <person name="Magnuson J."/>
            <person name="Maillard F."/>
            <person name="Murat C."/>
            <person name="Nolan M."/>
            <person name="Ohm R.A."/>
            <person name="Pangilinan J."/>
            <person name="Pereira M.F."/>
            <person name="Perotto S."/>
            <person name="Peter M."/>
            <person name="Pfister S."/>
            <person name="Riley R."/>
            <person name="Sitrit Y."/>
            <person name="Stielow J.B."/>
            <person name="Szollosi G."/>
            <person name="Zifcakova L."/>
            <person name="Stursova M."/>
            <person name="Spatafora J.W."/>
            <person name="Tedersoo L."/>
            <person name="Vaario L.M."/>
            <person name="Yamada A."/>
            <person name="Yan M."/>
            <person name="Wang P."/>
            <person name="Xu J."/>
            <person name="Bruns T."/>
            <person name="Baldrian P."/>
            <person name="Vilgalys R."/>
            <person name="Dunand C."/>
            <person name="Henrissat B."/>
            <person name="Grigoriev I.V."/>
            <person name="Hibbett D."/>
            <person name="Nagy L.G."/>
            <person name="Martin F.M."/>
        </authorList>
    </citation>
    <scope>NUCLEOTIDE SEQUENCE</scope>
    <source>
        <strain evidence="1">UP504</strain>
    </source>
</reference>
<proteinExistence type="predicted"/>
<evidence type="ECO:0000313" key="2">
    <source>
        <dbReference type="Proteomes" id="UP000886523"/>
    </source>
</evidence>